<keyword evidence="9 11" id="KW-0057">Aromatic amino acid biosynthesis</keyword>
<comment type="caution">
    <text evidence="13">The sequence shown here is derived from an EMBL/GenBank/DDBJ whole genome shotgun (WGS) entry which is preliminary data.</text>
</comment>
<evidence type="ECO:0000256" key="8">
    <source>
        <dbReference type="ARBA" id="ARBA00022857"/>
    </source>
</evidence>
<evidence type="ECO:0000256" key="4">
    <source>
        <dbReference type="ARBA" id="ARBA00022605"/>
    </source>
</evidence>
<dbReference type="InterPro" id="IPR000453">
    <property type="entry name" value="Chorismate_synth"/>
</dbReference>
<dbReference type="EC" id="4.2.3.5" evidence="3 11"/>
<dbReference type="AlphaFoldDB" id="A0A841PJI8"/>
<gene>
    <name evidence="11" type="primary">aroC</name>
    <name evidence="13" type="ORF">HNR44_000986</name>
</gene>
<dbReference type="UniPathway" id="UPA00053">
    <property type="reaction ID" value="UER00090"/>
</dbReference>
<dbReference type="PANTHER" id="PTHR21085:SF0">
    <property type="entry name" value="CHORISMATE SYNTHASE"/>
    <property type="match status" value="1"/>
</dbReference>
<dbReference type="NCBIfam" id="TIGR00033">
    <property type="entry name" value="aroC"/>
    <property type="match status" value="1"/>
</dbReference>
<dbReference type="GO" id="GO:0004107">
    <property type="term" value="F:chorismate synthase activity"/>
    <property type="evidence" value="ECO:0007669"/>
    <property type="project" value="UniProtKB-UniRule"/>
</dbReference>
<keyword evidence="6 11" id="KW-0288">FMN</keyword>
<evidence type="ECO:0000313" key="13">
    <source>
        <dbReference type="EMBL" id="MBB6449037.1"/>
    </source>
</evidence>
<evidence type="ECO:0000256" key="6">
    <source>
        <dbReference type="ARBA" id="ARBA00022643"/>
    </source>
</evidence>
<protein>
    <recommendedName>
        <fullName evidence="3 11">Chorismate synthase</fullName>
        <shortName evidence="11">CS</shortName>
        <ecNumber evidence="3 11">4.2.3.5</ecNumber>
    </recommendedName>
    <alternativeName>
        <fullName evidence="11">5-enolpyruvylshikimate-3-phosphate phospholyase</fullName>
    </alternativeName>
</protein>
<evidence type="ECO:0000256" key="1">
    <source>
        <dbReference type="ARBA" id="ARBA00005044"/>
    </source>
</evidence>
<evidence type="ECO:0000256" key="12">
    <source>
        <dbReference type="RuleBase" id="RU000605"/>
    </source>
</evidence>
<dbReference type="PROSITE" id="PS00788">
    <property type="entry name" value="CHORISMATE_SYNTHASE_2"/>
    <property type="match status" value="1"/>
</dbReference>
<comment type="cofactor">
    <cofactor evidence="11 12">
        <name>FMNH2</name>
        <dbReference type="ChEBI" id="CHEBI:57618"/>
    </cofactor>
    <text evidence="11 12">Reduced FMN (FMNH(2)).</text>
</comment>
<feature type="binding site" evidence="11">
    <location>
        <position position="39"/>
    </location>
    <ligand>
        <name>NADP(+)</name>
        <dbReference type="ChEBI" id="CHEBI:58349"/>
    </ligand>
</feature>
<comment type="pathway">
    <text evidence="1 11 12">Metabolic intermediate biosynthesis; chorismate biosynthesis; chorismate from D-erythrose 4-phosphate and phosphoenolpyruvate: step 7/7.</text>
</comment>
<organism evidence="13 14">
    <name type="scientific">Geomicrobium halophilum</name>
    <dbReference type="NCBI Taxonomy" id="549000"/>
    <lineage>
        <taxon>Bacteria</taxon>
        <taxon>Bacillati</taxon>
        <taxon>Bacillota</taxon>
        <taxon>Bacilli</taxon>
        <taxon>Bacillales</taxon>
        <taxon>Geomicrobium</taxon>
    </lineage>
</organism>
<comment type="subunit">
    <text evidence="11">Homotetramer.</text>
</comment>
<reference evidence="13 14" key="1">
    <citation type="submission" date="2020-08" db="EMBL/GenBank/DDBJ databases">
        <title>Genomic Encyclopedia of Type Strains, Phase IV (KMG-IV): sequencing the most valuable type-strain genomes for metagenomic binning, comparative biology and taxonomic classification.</title>
        <authorList>
            <person name="Goeker M."/>
        </authorList>
    </citation>
    <scope>NUCLEOTIDE SEQUENCE [LARGE SCALE GENOMIC DNA]</scope>
    <source>
        <strain evidence="13 14">DSM 21769</strain>
    </source>
</reference>
<dbReference type="GO" id="GO:0008652">
    <property type="term" value="P:amino acid biosynthetic process"/>
    <property type="evidence" value="ECO:0007669"/>
    <property type="project" value="UniProtKB-KW"/>
</dbReference>
<name>A0A841PJI8_9BACL</name>
<feature type="binding site" evidence="11">
    <location>
        <begin position="133"/>
        <end position="135"/>
    </location>
    <ligand>
        <name>FMN</name>
        <dbReference type="ChEBI" id="CHEBI:58210"/>
    </ligand>
</feature>
<evidence type="ECO:0000256" key="10">
    <source>
        <dbReference type="ARBA" id="ARBA00023239"/>
    </source>
</evidence>
<evidence type="ECO:0000256" key="2">
    <source>
        <dbReference type="ARBA" id="ARBA00008014"/>
    </source>
</evidence>
<keyword evidence="7 11" id="KW-0274">FAD</keyword>
<keyword evidence="5 11" id="KW-0285">Flavoprotein</keyword>
<dbReference type="InterPro" id="IPR020541">
    <property type="entry name" value="Chorismate_synthase_CS"/>
</dbReference>
<keyword evidence="4 11" id="KW-0028">Amino-acid biosynthesis</keyword>
<dbReference type="Gene3D" id="3.60.150.10">
    <property type="entry name" value="Chorismate synthase AroC"/>
    <property type="match status" value="1"/>
</dbReference>
<dbReference type="PROSITE" id="PS00789">
    <property type="entry name" value="CHORISMATE_SYNTHASE_3"/>
    <property type="match status" value="1"/>
</dbReference>
<accession>A0A841PJI8</accession>
<dbReference type="PROSITE" id="PS00787">
    <property type="entry name" value="CHORISMATE_SYNTHASE_1"/>
    <property type="match status" value="1"/>
</dbReference>
<dbReference type="GO" id="GO:0009423">
    <property type="term" value="P:chorismate biosynthetic process"/>
    <property type="evidence" value="ECO:0007669"/>
    <property type="project" value="UniProtKB-UniRule"/>
</dbReference>
<feature type="binding site" evidence="11">
    <location>
        <position position="45"/>
    </location>
    <ligand>
        <name>NADP(+)</name>
        <dbReference type="ChEBI" id="CHEBI:58349"/>
    </ligand>
</feature>
<feature type="binding site" evidence="11">
    <location>
        <begin position="313"/>
        <end position="317"/>
    </location>
    <ligand>
        <name>FMN</name>
        <dbReference type="ChEBI" id="CHEBI:58210"/>
    </ligand>
</feature>
<dbReference type="Pfam" id="PF01264">
    <property type="entry name" value="Chorismate_synt"/>
    <property type="match status" value="1"/>
</dbReference>
<dbReference type="SUPFAM" id="SSF103263">
    <property type="entry name" value="Chorismate synthase, AroC"/>
    <property type="match status" value="1"/>
</dbReference>
<evidence type="ECO:0000256" key="9">
    <source>
        <dbReference type="ARBA" id="ARBA00023141"/>
    </source>
</evidence>
<feature type="binding site" evidence="11">
    <location>
        <begin position="253"/>
        <end position="254"/>
    </location>
    <ligand>
        <name>FMN</name>
        <dbReference type="ChEBI" id="CHEBI:58210"/>
    </ligand>
</feature>
<comment type="similarity">
    <text evidence="2 11 12">Belongs to the chorismate synthase family.</text>
</comment>
<comment type="catalytic activity">
    <reaction evidence="11 12">
        <text>5-O-(1-carboxyvinyl)-3-phosphoshikimate = chorismate + phosphate</text>
        <dbReference type="Rhea" id="RHEA:21020"/>
        <dbReference type="ChEBI" id="CHEBI:29748"/>
        <dbReference type="ChEBI" id="CHEBI:43474"/>
        <dbReference type="ChEBI" id="CHEBI:57701"/>
        <dbReference type="EC" id="4.2.3.5"/>
    </reaction>
</comment>
<evidence type="ECO:0000256" key="11">
    <source>
        <dbReference type="HAMAP-Rule" id="MF_00300"/>
    </source>
</evidence>
<evidence type="ECO:0000256" key="7">
    <source>
        <dbReference type="ARBA" id="ARBA00022827"/>
    </source>
</evidence>
<feature type="binding site" evidence="11">
    <location>
        <position position="339"/>
    </location>
    <ligand>
        <name>FMN</name>
        <dbReference type="ChEBI" id="CHEBI:58210"/>
    </ligand>
</feature>
<proteinExistence type="inferred from homology"/>
<dbReference type="GO" id="GO:0009073">
    <property type="term" value="P:aromatic amino acid family biosynthetic process"/>
    <property type="evidence" value="ECO:0007669"/>
    <property type="project" value="UniProtKB-KW"/>
</dbReference>
<dbReference type="EMBL" id="JACHHJ010000001">
    <property type="protein sequence ID" value="MBB6449037.1"/>
    <property type="molecule type" value="Genomic_DNA"/>
</dbReference>
<dbReference type="FunFam" id="3.60.150.10:FF:000002">
    <property type="entry name" value="Chorismate synthase"/>
    <property type="match status" value="1"/>
</dbReference>
<dbReference type="CDD" id="cd07304">
    <property type="entry name" value="Chorismate_synthase"/>
    <property type="match status" value="1"/>
</dbReference>
<comment type="function">
    <text evidence="11">Catalyzes the anti-1,4-elimination of the C-3 phosphate and the C-6 proR hydrogen from 5-enolpyruvylshikimate-3-phosphate (EPSP) to yield chorismate, which is the branch point compound that serves as the starting substrate for the three terminal pathways of aromatic amino acid biosynthesis. This reaction introduces a second double bond into the aromatic ring system.</text>
</comment>
<dbReference type="GO" id="GO:0005829">
    <property type="term" value="C:cytosol"/>
    <property type="evidence" value="ECO:0007669"/>
    <property type="project" value="TreeGrafter"/>
</dbReference>
<dbReference type="PIRSF" id="PIRSF001456">
    <property type="entry name" value="Chorismate_synth"/>
    <property type="match status" value="1"/>
</dbReference>
<feature type="binding site" evidence="11">
    <location>
        <position position="298"/>
    </location>
    <ligand>
        <name>FMN</name>
        <dbReference type="ChEBI" id="CHEBI:58210"/>
    </ligand>
</feature>
<evidence type="ECO:0000256" key="5">
    <source>
        <dbReference type="ARBA" id="ARBA00022630"/>
    </source>
</evidence>
<dbReference type="PANTHER" id="PTHR21085">
    <property type="entry name" value="CHORISMATE SYNTHASE"/>
    <property type="match status" value="1"/>
</dbReference>
<keyword evidence="10 11" id="KW-0456">Lyase</keyword>
<dbReference type="InterPro" id="IPR035904">
    <property type="entry name" value="Chorismate_synth_AroC_sf"/>
</dbReference>
<evidence type="ECO:0000313" key="14">
    <source>
        <dbReference type="Proteomes" id="UP000568839"/>
    </source>
</evidence>
<dbReference type="Proteomes" id="UP000568839">
    <property type="component" value="Unassembled WGS sequence"/>
</dbReference>
<dbReference type="NCBIfam" id="NF003793">
    <property type="entry name" value="PRK05382.1"/>
    <property type="match status" value="1"/>
</dbReference>
<dbReference type="HAMAP" id="MF_00300">
    <property type="entry name" value="Chorismate_synth"/>
    <property type="match status" value="1"/>
</dbReference>
<keyword evidence="8 11" id="KW-0521">NADP</keyword>
<evidence type="ECO:0000256" key="3">
    <source>
        <dbReference type="ARBA" id="ARBA00013036"/>
    </source>
</evidence>
<dbReference type="RefSeq" id="WP_184402966.1">
    <property type="nucleotide sequence ID" value="NZ_JACHHJ010000001.1"/>
</dbReference>
<dbReference type="GO" id="GO:0010181">
    <property type="term" value="F:FMN binding"/>
    <property type="evidence" value="ECO:0007669"/>
    <property type="project" value="TreeGrafter"/>
</dbReference>
<sequence>MRYLTAGESHGPGLTTIIEGVPAHLSLSTSDINNELQRRQGGYGRGRRMKIEKDLVEITSGVRHGLTTGAPIALSVTNDDFKHWTKVMGIDALHPEDERSVRNKTLTRPRPGHADLNGAVKYNHRDMRNVLERSSARETTMRVAAGSVAKKLLKSLGITVGVHVLNIGGVKANANYRDVHDLIERAEASDVRCVDETASEKMKEAIDEAKKNGDSIGGVVQVVVEGMPIGVGSHVHYDHKLDGKLAGAVMSINAFKGVEVGIGFEAANLPGSQVHDEITWDANKGFYRKSNRLGGFEGGMTNGMPLKINGVMKPIATLYKPLESVEIESKETVSASIERSDSCAVPAAAVVCENVIAFEVANAIVHMFGHDRFDRIQEAVERHRTEAREF</sequence>
<keyword evidence="14" id="KW-1185">Reference proteome</keyword>